<protein>
    <submittedName>
        <fullName evidence="1">Uncharacterized protein</fullName>
    </submittedName>
</protein>
<dbReference type="EMBL" id="CAJVRL010000043">
    <property type="protein sequence ID" value="CAG8951512.1"/>
    <property type="molecule type" value="Genomic_DNA"/>
</dbReference>
<gene>
    <name evidence="1" type="ORF">HYFRA_00007428</name>
</gene>
<dbReference type="AlphaFoldDB" id="A0A9N9KT32"/>
<comment type="caution">
    <text evidence="1">The sequence shown here is derived from an EMBL/GenBank/DDBJ whole genome shotgun (WGS) entry which is preliminary data.</text>
</comment>
<accession>A0A9N9KT32</accession>
<evidence type="ECO:0000313" key="1">
    <source>
        <dbReference type="EMBL" id="CAG8951512.1"/>
    </source>
</evidence>
<dbReference type="Proteomes" id="UP000696280">
    <property type="component" value="Unassembled WGS sequence"/>
</dbReference>
<sequence>MCILQSPLQKCGSKHGVVTYPMTKPYSNIISFPVTICIAPGEFTSDQNCNVRVRISNERGRGYLNVNRFAHKFDFRFRQRYFILFSDYLSSYEFDISDLSRQKHNLCISDASRVSQSTYFILFISIRHSFGIQRSTVYYPDGNGRLRLHLSPWIIDRVLKLRWWRTLAMAEILSHKGQKGAPRGAIYLPSAGLQWTIVLASRDKQYGEGRWIMDGPS</sequence>
<name>A0A9N9KT32_9HELO</name>
<keyword evidence="2" id="KW-1185">Reference proteome</keyword>
<reference evidence="1" key="1">
    <citation type="submission" date="2021-07" db="EMBL/GenBank/DDBJ databases">
        <authorList>
            <person name="Durling M."/>
        </authorList>
    </citation>
    <scope>NUCLEOTIDE SEQUENCE</scope>
</reference>
<organism evidence="1 2">
    <name type="scientific">Hymenoscyphus fraxineus</name>
    <dbReference type="NCBI Taxonomy" id="746836"/>
    <lineage>
        <taxon>Eukaryota</taxon>
        <taxon>Fungi</taxon>
        <taxon>Dikarya</taxon>
        <taxon>Ascomycota</taxon>
        <taxon>Pezizomycotina</taxon>
        <taxon>Leotiomycetes</taxon>
        <taxon>Helotiales</taxon>
        <taxon>Helotiaceae</taxon>
        <taxon>Hymenoscyphus</taxon>
    </lineage>
</organism>
<evidence type="ECO:0000313" key="2">
    <source>
        <dbReference type="Proteomes" id="UP000696280"/>
    </source>
</evidence>
<proteinExistence type="predicted"/>